<reference evidence="5 6" key="3">
    <citation type="journal article" date="2008" name="FEMS Microbiol. Ecol.">
        <title>Identification and characterization of genes underlying chitinolysis in Collimonas fungivorans Ter331.</title>
        <authorList>
            <person name="Fritsche K."/>
            <person name="de Boer W."/>
            <person name="Gerards S."/>
            <person name="van den Berg M."/>
            <person name="van Veen J.A."/>
            <person name="Leveau J.H."/>
        </authorList>
    </citation>
    <scope>NUCLEOTIDE SEQUENCE [LARGE SCALE GENOMIC DNA]</scope>
    <source>
        <strain evidence="5 6">Ter331</strain>
    </source>
</reference>
<protein>
    <submittedName>
        <fullName evidence="5">Uncharacterized protein</fullName>
    </submittedName>
</protein>
<reference evidence="6" key="6">
    <citation type="submission" date="2011-05" db="EMBL/GenBank/DDBJ databases">
        <title>Complete sequence of Collimonas fungivorans Ter331.</title>
        <authorList>
            <person name="Leveau J.H."/>
        </authorList>
    </citation>
    <scope>NUCLEOTIDE SEQUENCE [LARGE SCALE GENOMIC DNA]</scope>
    <source>
        <strain evidence="6">Ter331</strain>
    </source>
</reference>
<gene>
    <name evidence="5" type="primary">pilF</name>
    <name evidence="5" type="ordered locus">CFU_1914</name>
</gene>
<reference evidence="5 6" key="5">
    <citation type="journal article" date="2011" name="ISME J.">
        <title>Dual transcriptional profiling of a bacterial/fungal confrontation: Collimonas fungivorans versus Aspergillus niger.</title>
        <authorList>
            <person name="Mela F."/>
            <person name="Fritsche K."/>
            <person name="de Boer W."/>
            <person name="van Veen J.A."/>
            <person name="de Graaff L.H."/>
            <person name="van den Berg M."/>
            <person name="Leveau J.H."/>
        </authorList>
    </citation>
    <scope>NUCLEOTIDE SEQUENCE [LARGE SCALE GENOMIC DNA]</scope>
    <source>
        <strain evidence="5 6">Ter331</strain>
    </source>
</reference>
<reference evidence="5 6" key="2">
    <citation type="journal article" date="2006" name="J. Microbiol. Methods">
        <title>Genomic flank-sequencing of plasposon insertion sites for rapid identification of functional genes.</title>
        <authorList>
            <person name="Leveau J.H."/>
            <person name="Gerards S."/>
            <person name="Fritsche K."/>
            <person name="Zondag G."/>
            <person name="van Veen J.A."/>
        </authorList>
    </citation>
    <scope>NUCLEOTIDE SEQUENCE [LARGE SCALE GENOMIC DNA]</scope>
    <source>
        <strain evidence="5 6">Ter331</strain>
    </source>
</reference>
<reference evidence="5 6" key="1">
    <citation type="journal article" date="2004" name="Environ. Microbiol.">
        <title>Phylogeny-function analysis of (meta)genomic libraries: screening for expression of ribosomal RNA genes by large-insert library fluorescent in situ hybridization (LIL-FISH).</title>
        <authorList>
            <person name="Leveau J.H."/>
            <person name="Gerards S."/>
            <person name="de Boer W."/>
            <person name="van Veen J.A."/>
        </authorList>
    </citation>
    <scope>NUCLEOTIDE SEQUENCE [LARGE SCALE GENOMIC DNA]</scope>
    <source>
        <strain evidence="5 6">Ter331</strain>
    </source>
</reference>
<dbReference type="Gene3D" id="1.25.40.10">
    <property type="entry name" value="Tetratricopeptide repeat domain"/>
    <property type="match status" value="1"/>
</dbReference>
<dbReference type="HOGENOM" id="CLU_003728_7_0_4"/>
<dbReference type="InterPro" id="IPR019734">
    <property type="entry name" value="TPR_rpt"/>
</dbReference>
<dbReference type="STRING" id="1005048.CFU_1914"/>
<keyword evidence="6" id="KW-1185">Reference proteome</keyword>
<feature type="region of interest" description="Disordered" evidence="4">
    <location>
        <begin position="36"/>
        <end position="57"/>
    </location>
</feature>
<accession>G0AK61</accession>
<evidence type="ECO:0000313" key="5">
    <source>
        <dbReference type="EMBL" id="AEK61746.1"/>
    </source>
</evidence>
<evidence type="ECO:0000256" key="4">
    <source>
        <dbReference type="SAM" id="MobiDB-lite"/>
    </source>
</evidence>
<dbReference type="AlphaFoldDB" id="G0AK61"/>
<evidence type="ECO:0000256" key="2">
    <source>
        <dbReference type="ARBA" id="ARBA00022803"/>
    </source>
</evidence>
<proteinExistence type="predicted"/>
<dbReference type="Pfam" id="PF14559">
    <property type="entry name" value="TPR_19"/>
    <property type="match status" value="1"/>
</dbReference>
<dbReference type="InterPro" id="IPR050498">
    <property type="entry name" value="Ycf3"/>
</dbReference>
<evidence type="ECO:0000256" key="3">
    <source>
        <dbReference type="PROSITE-ProRule" id="PRU00339"/>
    </source>
</evidence>
<name>G0AK61_COLFT</name>
<sequence>MIEKASSKLGSWPGRLVFAAAALSLLAGLSACTSPPLSSSDSEGGSRRELATSSDQTEAQRRASIRLQLAVGYYEQHQLEVALDEIKQALAADPELADAYSVRGLIYMGMSENRLADDNFQRALRLSPNNPDYANNYGWFLCQNGRAKESIVHFETALKSRNYQSPAKALTNAGVCSLKFNDTVAAQRYLSQAFQFDASNPLTNAKLAQLAYDRNDYERARFYIGLVLKTDVQNAEALWTAIKVERKLGDTAAEASLVTQLRRRFGGSPEFAAYQRGAFNE</sequence>
<keyword evidence="2 3" id="KW-0802">TPR repeat</keyword>
<dbReference type="Pfam" id="PF13431">
    <property type="entry name" value="TPR_17"/>
    <property type="match status" value="1"/>
</dbReference>
<dbReference type="PANTHER" id="PTHR44858">
    <property type="entry name" value="TETRATRICOPEPTIDE REPEAT PROTEIN 6"/>
    <property type="match status" value="1"/>
</dbReference>
<dbReference type="PROSITE" id="PS50005">
    <property type="entry name" value="TPR"/>
    <property type="match status" value="2"/>
</dbReference>
<dbReference type="SMART" id="SM00028">
    <property type="entry name" value="TPR"/>
    <property type="match status" value="5"/>
</dbReference>
<dbReference type="RefSeq" id="WP_014005900.1">
    <property type="nucleotide sequence ID" value="NC_015856.1"/>
</dbReference>
<dbReference type="eggNOG" id="COG3063">
    <property type="taxonomic scope" value="Bacteria"/>
</dbReference>
<dbReference type="NCBIfam" id="TIGR02521">
    <property type="entry name" value="type_IV_pilW"/>
    <property type="match status" value="1"/>
</dbReference>
<dbReference type="InterPro" id="IPR013360">
    <property type="entry name" value="Pilus_4_PilW"/>
</dbReference>
<reference evidence="5 6" key="4">
    <citation type="journal article" date="2010" name="Environ. Microbiol.">
        <title>The bacterial genus Collimonas: mycophagy, weathering and other adaptive solutions to life in oligotrophic soil environments.</title>
        <authorList>
            <person name="Leveau J.H."/>
            <person name="Uroz S."/>
            <person name="de Boer W."/>
        </authorList>
    </citation>
    <scope>NUCLEOTIDE SEQUENCE [LARGE SCALE GENOMIC DNA]</scope>
    <source>
        <strain evidence="5 6">Ter331</strain>
    </source>
</reference>
<keyword evidence="1" id="KW-0677">Repeat</keyword>
<evidence type="ECO:0000256" key="1">
    <source>
        <dbReference type="ARBA" id="ARBA00022737"/>
    </source>
</evidence>
<dbReference type="Proteomes" id="UP000008392">
    <property type="component" value="Chromosome"/>
</dbReference>
<organism evidence="5 6">
    <name type="scientific">Collimonas fungivorans (strain Ter331)</name>
    <dbReference type="NCBI Taxonomy" id="1005048"/>
    <lineage>
        <taxon>Bacteria</taxon>
        <taxon>Pseudomonadati</taxon>
        <taxon>Pseudomonadota</taxon>
        <taxon>Betaproteobacteria</taxon>
        <taxon>Burkholderiales</taxon>
        <taxon>Oxalobacteraceae</taxon>
        <taxon>Collimonas</taxon>
    </lineage>
</organism>
<dbReference type="InterPro" id="IPR011990">
    <property type="entry name" value="TPR-like_helical_dom_sf"/>
</dbReference>
<feature type="repeat" description="TPR" evidence="3">
    <location>
        <begin position="97"/>
        <end position="130"/>
    </location>
</feature>
<dbReference type="KEGG" id="cfu:CFU_1914"/>
<dbReference type="PANTHER" id="PTHR44858:SF1">
    <property type="entry name" value="UDP-N-ACETYLGLUCOSAMINE--PEPTIDE N-ACETYLGLUCOSAMINYLTRANSFERASE SPINDLY-RELATED"/>
    <property type="match status" value="1"/>
</dbReference>
<feature type="repeat" description="TPR" evidence="3">
    <location>
        <begin position="63"/>
        <end position="96"/>
    </location>
</feature>
<dbReference type="EMBL" id="CP002745">
    <property type="protein sequence ID" value="AEK61746.1"/>
    <property type="molecule type" value="Genomic_DNA"/>
</dbReference>
<dbReference type="SUPFAM" id="SSF48452">
    <property type="entry name" value="TPR-like"/>
    <property type="match status" value="1"/>
</dbReference>
<dbReference type="PROSITE" id="PS51257">
    <property type="entry name" value="PROKAR_LIPOPROTEIN"/>
    <property type="match status" value="1"/>
</dbReference>
<evidence type="ECO:0000313" key="6">
    <source>
        <dbReference type="Proteomes" id="UP000008392"/>
    </source>
</evidence>